<dbReference type="Proteomes" id="UP001153678">
    <property type="component" value="Unassembled WGS sequence"/>
</dbReference>
<name>A0A9W4WQH8_9GLOM</name>
<evidence type="ECO:0000313" key="2">
    <source>
        <dbReference type="Proteomes" id="UP001153678"/>
    </source>
</evidence>
<dbReference type="SUPFAM" id="SSF52047">
    <property type="entry name" value="RNI-like"/>
    <property type="match status" value="1"/>
</dbReference>
<sequence length="412" mass="47907">MNGIDIPTPIAKTPYFNYVSFIKVLSFPNIGQIIEVLMDQRNNISQSLDYNEHLVSQELLKVLMKHFSCIKTLDYCTETSRITQNIPFTYFPGATECLADVTTLNCDSDIILCPQMFRKIQSLSITFVDTVSDELVQLIHSQQNLKHLELNTQFDMNWPIILPTFESALKKHYHTLTKLYIYGCETPISFISSCYNLQELVISIFPIFPTESQPPSDVFDELQLATFPNLKIFKIPYDIPKIEILIKFLEMNGKNLNELRTGLDHADNSLNRSIAQFCPNLKKLTLNFENDEIDSLKYIFAHCQSLESIIIWCKDNRLNGVDLFEVVVKHSPKNFCELKIDLDFLFLPKDLEVFFTSWWDRTPRKSLNLVIFKNNFNSGKCKVSKENIKIIKRYKKLGILKEFEITDLYELE</sequence>
<dbReference type="InterPro" id="IPR032675">
    <property type="entry name" value="LRR_dom_sf"/>
</dbReference>
<proteinExistence type="predicted"/>
<reference evidence="1" key="1">
    <citation type="submission" date="2022-08" db="EMBL/GenBank/DDBJ databases">
        <authorList>
            <person name="Kallberg Y."/>
            <person name="Tangrot J."/>
            <person name="Rosling A."/>
        </authorList>
    </citation>
    <scope>NUCLEOTIDE SEQUENCE</scope>
    <source>
        <strain evidence="1">Wild A</strain>
    </source>
</reference>
<organism evidence="1 2">
    <name type="scientific">Funneliformis geosporum</name>
    <dbReference type="NCBI Taxonomy" id="1117311"/>
    <lineage>
        <taxon>Eukaryota</taxon>
        <taxon>Fungi</taxon>
        <taxon>Fungi incertae sedis</taxon>
        <taxon>Mucoromycota</taxon>
        <taxon>Glomeromycotina</taxon>
        <taxon>Glomeromycetes</taxon>
        <taxon>Glomerales</taxon>
        <taxon>Glomeraceae</taxon>
        <taxon>Funneliformis</taxon>
    </lineage>
</organism>
<dbReference type="OrthoDB" id="10323421at2759"/>
<gene>
    <name evidence="1" type="ORF">FWILDA_LOCUS8764</name>
</gene>
<dbReference type="EMBL" id="CAMKVN010001922">
    <property type="protein sequence ID" value="CAI2178791.1"/>
    <property type="molecule type" value="Genomic_DNA"/>
</dbReference>
<keyword evidence="2" id="KW-1185">Reference proteome</keyword>
<dbReference type="AlphaFoldDB" id="A0A9W4WQH8"/>
<dbReference type="Gene3D" id="3.80.10.10">
    <property type="entry name" value="Ribonuclease Inhibitor"/>
    <property type="match status" value="1"/>
</dbReference>
<protein>
    <submittedName>
        <fullName evidence="1">1676_t:CDS:1</fullName>
    </submittedName>
</protein>
<accession>A0A9W4WQH8</accession>
<comment type="caution">
    <text evidence="1">The sequence shown here is derived from an EMBL/GenBank/DDBJ whole genome shotgun (WGS) entry which is preliminary data.</text>
</comment>
<evidence type="ECO:0000313" key="1">
    <source>
        <dbReference type="EMBL" id="CAI2178791.1"/>
    </source>
</evidence>